<dbReference type="Proteomes" id="UP001314170">
    <property type="component" value="Unassembled WGS sequence"/>
</dbReference>
<accession>A0AAV1R5U8</accession>
<protein>
    <submittedName>
        <fullName evidence="1">Uncharacterized protein</fullName>
    </submittedName>
</protein>
<dbReference type="AlphaFoldDB" id="A0AAV1R5U8"/>
<keyword evidence="2" id="KW-1185">Reference proteome</keyword>
<sequence length="89" mass="9542">MQGKSSEILDASDLATLGNADNLKDPGNDAKMPHHIRGHVWSEPSVLMCLFQDVLCNIWTLHNSGMKLTQLARGGPSDVLENNAAASVS</sequence>
<gene>
    <name evidence="1" type="ORF">DCAF_LOCUS6940</name>
</gene>
<organism evidence="1 2">
    <name type="scientific">Dovyalis caffra</name>
    <dbReference type="NCBI Taxonomy" id="77055"/>
    <lineage>
        <taxon>Eukaryota</taxon>
        <taxon>Viridiplantae</taxon>
        <taxon>Streptophyta</taxon>
        <taxon>Embryophyta</taxon>
        <taxon>Tracheophyta</taxon>
        <taxon>Spermatophyta</taxon>
        <taxon>Magnoliopsida</taxon>
        <taxon>eudicotyledons</taxon>
        <taxon>Gunneridae</taxon>
        <taxon>Pentapetalae</taxon>
        <taxon>rosids</taxon>
        <taxon>fabids</taxon>
        <taxon>Malpighiales</taxon>
        <taxon>Salicaceae</taxon>
        <taxon>Flacourtieae</taxon>
        <taxon>Dovyalis</taxon>
    </lineage>
</organism>
<evidence type="ECO:0000313" key="1">
    <source>
        <dbReference type="EMBL" id="CAK7329192.1"/>
    </source>
</evidence>
<name>A0AAV1R5U8_9ROSI</name>
<evidence type="ECO:0000313" key="2">
    <source>
        <dbReference type="Proteomes" id="UP001314170"/>
    </source>
</evidence>
<comment type="caution">
    <text evidence="1">The sequence shown here is derived from an EMBL/GenBank/DDBJ whole genome shotgun (WGS) entry which is preliminary data.</text>
</comment>
<reference evidence="1 2" key="1">
    <citation type="submission" date="2024-01" db="EMBL/GenBank/DDBJ databases">
        <authorList>
            <person name="Waweru B."/>
        </authorList>
    </citation>
    <scope>NUCLEOTIDE SEQUENCE [LARGE SCALE GENOMIC DNA]</scope>
</reference>
<dbReference type="EMBL" id="CAWUPB010000913">
    <property type="protein sequence ID" value="CAK7329192.1"/>
    <property type="molecule type" value="Genomic_DNA"/>
</dbReference>
<proteinExistence type="predicted"/>